<dbReference type="HOGENOM" id="CLU_3058944_0_0_6"/>
<evidence type="ECO:0000313" key="1">
    <source>
        <dbReference type="EMBL" id="EAT13646.1"/>
    </source>
</evidence>
<proteinExistence type="predicted"/>
<dbReference type="NCBIfam" id="NF045613">
    <property type="entry name" value="PA1571_fam"/>
    <property type="match status" value="1"/>
</dbReference>
<dbReference type="InterPro" id="IPR054635">
    <property type="entry name" value="PA1571-like"/>
</dbReference>
<gene>
    <name evidence="1" type="ORF">RED65_09649</name>
</gene>
<dbReference type="AlphaFoldDB" id="Q1N6E6"/>
<sequence length="53" mass="5834">MAATTHNNEKAHKDADYMHGAAVIDKNGKEHPITEEMIEKALKQILKASKTSS</sequence>
<organism evidence="1 2">
    <name type="scientific">Bermanella marisrubri</name>
    <dbReference type="NCBI Taxonomy" id="207949"/>
    <lineage>
        <taxon>Bacteria</taxon>
        <taxon>Pseudomonadati</taxon>
        <taxon>Pseudomonadota</taxon>
        <taxon>Gammaproteobacteria</taxon>
        <taxon>Oceanospirillales</taxon>
        <taxon>Oceanospirillaceae</taxon>
        <taxon>Bermanella</taxon>
    </lineage>
</organism>
<accession>Q1N6E6</accession>
<dbReference type="GO" id="GO:0016491">
    <property type="term" value="F:oxidoreductase activity"/>
    <property type="evidence" value="ECO:0007669"/>
    <property type="project" value="UniProtKB-KW"/>
</dbReference>
<name>Q1N6E6_9GAMM</name>
<protein>
    <submittedName>
        <fullName evidence="1">Erythronate-4-phosphate dehydrogenase</fullName>
        <ecNumber evidence="1">1.1.1.-</ecNumber>
    </submittedName>
</protein>
<keyword evidence="2" id="KW-1185">Reference proteome</keyword>
<comment type="caution">
    <text evidence="1">The sequence shown here is derived from an EMBL/GenBank/DDBJ whole genome shotgun (WGS) entry which is preliminary data.</text>
</comment>
<reference evidence="1 2" key="1">
    <citation type="submission" date="2006-03" db="EMBL/GenBank/DDBJ databases">
        <authorList>
            <person name="Pinhassi J."/>
            <person name="Pedros-Alio C."/>
            <person name="Ferriera S."/>
            <person name="Johnson J."/>
            <person name="Kravitz S."/>
            <person name="Halpern A."/>
            <person name="Remington K."/>
            <person name="Beeson K."/>
            <person name="Tran B."/>
            <person name="Rogers Y.-H."/>
            <person name="Friedman R."/>
            <person name="Venter J.C."/>
        </authorList>
    </citation>
    <scope>NUCLEOTIDE SEQUENCE [LARGE SCALE GENOMIC DNA]</scope>
    <source>
        <strain evidence="1 2">RED65</strain>
    </source>
</reference>
<dbReference type="Proteomes" id="UP000004263">
    <property type="component" value="Unassembled WGS sequence"/>
</dbReference>
<dbReference type="EMBL" id="AAQH01000001">
    <property type="protein sequence ID" value="EAT13646.1"/>
    <property type="molecule type" value="Genomic_DNA"/>
</dbReference>
<dbReference type="EC" id="1.1.1.-" evidence="1"/>
<evidence type="ECO:0000313" key="2">
    <source>
        <dbReference type="Proteomes" id="UP000004263"/>
    </source>
</evidence>
<keyword evidence="1" id="KW-0560">Oxidoreductase</keyword>
<dbReference type="RefSeq" id="WP_007017067.1">
    <property type="nucleotide sequence ID" value="NZ_CH724113.1"/>
</dbReference>